<keyword evidence="1" id="KW-0812">Transmembrane</keyword>
<name>A0ABQ6NCP2_9STRA</name>
<protein>
    <recommendedName>
        <fullName evidence="5">Silicon transporter</fullName>
    </recommendedName>
</protein>
<keyword evidence="1" id="KW-0472">Membrane</keyword>
<dbReference type="EMBL" id="BRYB01006340">
    <property type="protein sequence ID" value="GMI55487.1"/>
    <property type="molecule type" value="Genomic_DNA"/>
</dbReference>
<evidence type="ECO:0000313" key="3">
    <source>
        <dbReference type="EMBL" id="GMI55487.1"/>
    </source>
</evidence>
<comment type="caution">
    <text evidence="3">The sequence shown here is derived from an EMBL/GenBank/DDBJ whole genome shotgun (WGS) entry which is preliminary data.</text>
</comment>
<reference evidence="3 4" key="1">
    <citation type="journal article" date="2023" name="Commun. Biol.">
        <title>Genome analysis of Parmales, the sister group of diatoms, reveals the evolutionary specialization of diatoms from phago-mixotrophs to photoautotrophs.</title>
        <authorList>
            <person name="Ban H."/>
            <person name="Sato S."/>
            <person name="Yoshikawa S."/>
            <person name="Yamada K."/>
            <person name="Nakamura Y."/>
            <person name="Ichinomiya M."/>
            <person name="Sato N."/>
            <person name="Blanc-Mathieu R."/>
            <person name="Endo H."/>
            <person name="Kuwata A."/>
            <person name="Ogata H."/>
        </authorList>
    </citation>
    <scope>NUCLEOTIDE SEQUENCE [LARGE SCALE GENOMIC DNA]</scope>
</reference>
<sequence length="387" mass="42640">YVLQFCLATAMVVLCCAAVIPGANEVIRTGYPTDSYENGLDLAVLITLLGSSAIFATGFACWTDSPSLCKTIKVFFFFLSLIMFENFVGLAYTWYVLGYFFKSSTSTWGKMGVRTVVQTLVNILVIEIAWRVGSYLERSLGVKRHHTHVMFAFLGSFMTTMARLMQGSATTFTESVILELTGTLCELATADTLLKGDTPVSSTVDMTMSIKRSLTTMSIGRAEERRDFCGSALIQLSICECSSIFVSTSMFLFLGINPGAPGSRTIPVGQTLVNLFVMLFGELILTDAIIAYTARHWKRYQNDPIKEWDALKKHKGLLRGFIATTACVGAASLLAFPNNFCYTSWRGEGEPTGEDREWVLTQCPVPPENATDLILVGDYYLGSPNYN</sequence>
<feature type="signal peptide" evidence="2">
    <location>
        <begin position="1"/>
        <end position="17"/>
    </location>
</feature>
<evidence type="ECO:0000313" key="4">
    <source>
        <dbReference type="Proteomes" id="UP001165060"/>
    </source>
</evidence>
<keyword evidence="1" id="KW-1133">Transmembrane helix</keyword>
<evidence type="ECO:0008006" key="5">
    <source>
        <dbReference type="Google" id="ProtNLM"/>
    </source>
</evidence>
<evidence type="ECO:0000256" key="2">
    <source>
        <dbReference type="SAM" id="SignalP"/>
    </source>
</evidence>
<evidence type="ECO:0000256" key="1">
    <source>
        <dbReference type="SAM" id="Phobius"/>
    </source>
</evidence>
<gene>
    <name evidence="3" type="ORF">TeGR_g625</name>
</gene>
<dbReference type="Proteomes" id="UP001165060">
    <property type="component" value="Unassembled WGS sequence"/>
</dbReference>
<feature type="transmembrane region" description="Helical" evidence="1">
    <location>
        <begin position="42"/>
        <end position="62"/>
    </location>
</feature>
<accession>A0ABQ6NCP2</accession>
<feature type="transmembrane region" description="Helical" evidence="1">
    <location>
        <begin position="74"/>
        <end position="95"/>
    </location>
</feature>
<proteinExistence type="predicted"/>
<feature type="transmembrane region" description="Helical" evidence="1">
    <location>
        <begin position="276"/>
        <end position="295"/>
    </location>
</feature>
<feature type="chain" id="PRO_5046221049" description="Silicon transporter" evidence="2">
    <location>
        <begin position="18"/>
        <end position="387"/>
    </location>
</feature>
<keyword evidence="4" id="KW-1185">Reference proteome</keyword>
<feature type="non-terminal residue" evidence="3">
    <location>
        <position position="1"/>
    </location>
</feature>
<feature type="transmembrane region" description="Helical" evidence="1">
    <location>
        <begin position="115"/>
        <end position="136"/>
    </location>
</feature>
<organism evidence="3 4">
    <name type="scientific">Tetraparma gracilis</name>
    <dbReference type="NCBI Taxonomy" id="2962635"/>
    <lineage>
        <taxon>Eukaryota</taxon>
        <taxon>Sar</taxon>
        <taxon>Stramenopiles</taxon>
        <taxon>Ochrophyta</taxon>
        <taxon>Bolidophyceae</taxon>
        <taxon>Parmales</taxon>
        <taxon>Triparmaceae</taxon>
        <taxon>Tetraparma</taxon>
    </lineage>
</organism>
<keyword evidence="2" id="KW-0732">Signal</keyword>
<feature type="transmembrane region" description="Helical" evidence="1">
    <location>
        <begin position="316"/>
        <end position="336"/>
    </location>
</feature>